<dbReference type="Gene3D" id="1.10.340.70">
    <property type="match status" value="1"/>
</dbReference>
<feature type="compositionally biased region" description="Basic and acidic residues" evidence="1">
    <location>
        <begin position="101"/>
        <end position="117"/>
    </location>
</feature>
<protein>
    <submittedName>
        <fullName evidence="2">Uncharacterized protein</fullName>
    </submittedName>
</protein>
<feature type="non-terminal residue" evidence="2">
    <location>
        <position position="300"/>
    </location>
</feature>
<keyword evidence="3" id="KW-1185">Reference proteome</keyword>
<reference evidence="2" key="1">
    <citation type="submission" date="2020-04" db="EMBL/GenBank/DDBJ databases">
        <authorList>
            <person name="Alioto T."/>
            <person name="Alioto T."/>
            <person name="Gomez Garrido J."/>
        </authorList>
    </citation>
    <scope>NUCLEOTIDE SEQUENCE</scope>
    <source>
        <strain evidence="2">A484AB</strain>
    </source>
</reference>
<organism evidence="2 3">
    <name type="scientific">Paramuricea clavata</name>
    <name type="common">Red gorgonian</name>
    <name type="synonym">Violescent sea-whip</name>
    <dbReference type="NCBI Taxonomy" id="317549"/>
    <lineage>
        <taxon>Eukaryota</taxon>
        <taxon>Metazoa</taxon>
        <taxon>Cnidaria</taxon>
        <taxon>Anthozoa</taxon>
        <taxon>Octocorallia</taxon>
        <taxon>Malacalcyonacea</taxon>
        <taxon>Plexauridae</taxon>
        <taxon>Paramuricea</taxon>
    </lineage>
</organism>
<dbReference type="InterPro" id="IPR041588">
    <property type="entry name" value="Integrase_H2C2"/>
</dbReference>
<dbReference type="OrthoDB" id="6433932at2759"/>
<dbReference type="EMBL" id="CACRXK020044408">
    <property type="protein sequence ID" value="CAB4046009.1"/>
    <property type="molecule type" value="Genomic_DNA"/>
</dbReference>
<dbReference type="Proteomes" id="UP001152795">
    <property type="component" value="Unassembled WGS sequence"/>
</dbReference>
<accession>A0A7D9KN24</accession>
<proteinExistence type="predicted"/>
<evidence type="ECO:0000313" key="3">
    <source>
        <dbReference type="Proteomes" id="UP001152795"/>
    </source>
</evidence>
<dbReference type="InterPro" id="IPR050951">
    <property type="entry name" value="Retrovirus_Pol_polyprotein"/>
</dbReference>
<gene>
    <name evidence="2" type="ORF">PACLA_8A010992</name>
</gene>
<feature type="region of interest" description="Disordered" evidence="1">
    <location>
        <begin position="76"/>
        <end position="156"/>
    </location>
</feature>
<evidence type="ECO:0000256" key="1">
    <source>
        <dbReference type="SAM" id="MobiDB-lite"/>
    </source>
</evidence>
<dbReference type="PANTHER" id="PTHR37984:SF5">
    <property type="entry name" value="PROTEIN NYNRIN-LIKE"/>
    <property type="match status" value="1"/>
</dbReference>
<dbReference type="PANTHER" id="PTHR37984">
    <property type="entry name" value="PROTEIN CBG26694"/>
    <property type="match status" value="1"/>
</dbReference>
<dbReference type="AlphaFoldDB" id="A0A7D9KN24"/>
<evidence type="ECO:0000313" key="2">
    <source>
        <dbReference type="EMBL" id="CAB4046009.1"/>
    </source>
</evidence>
<feature type="compositionally biased region" description="Low complexity" evidence="1">
    <location>
        <begin position="129"/>
        <end position="141"/>
    </location>
</feature>
<sequence length="300" mass="33572">MLEGRPFTLFTDHKPLVGAMAKPATMSLQRQQNQLSYVSTFTTDIRHVKGKDNLVADCLSRPTQVDAITRAMARANPDLAPDDIPLPERRAPRQPDVQPARFEEVQDELHRDGHPYDDAEPQVPPQRAPPAAQAPQRLAPRPAVPQPTGDPLDPGFLAAAQAADPEFAAYRTACTGMRVRQVPVDGHLIWCDTSHGNNRPILPEVSRKTAFLRLHATSHPSVRQTVELVRHHYVWHGLKKQVAQWARQCTGCQRAKIQRHTQAPHEPFPSPSGRFRHVHVDVVGPLPPSEEYRYLLTAID</sequence>
<name>A0A7D9KN24_PARCT</name>
<comment type="caution">
    <text evidence="2">The sequence shown here is derived from an EMBL/GenBank/DDBJ whole genome shotgun (WGS) entry which is preliminary data.</text>
</comment>
<dbReference type="Pfam" id="PF17921">
    <property type="entry name" value="Integrase_H2C2"/>
    <property type="match status" value="1"/>
</dbReference>